<dbReference type="InterPro" id="IPR000064">
    <property type="entry name" value="NLP_P60_dom"/>
</dbReference>
<evidence type="ECO:0000256" key="2">
    <source>
        <dbReference type="ARBA" id="ARBA00022670"/>
    </source>
</evidence>
<evidence type="ECO:0000256" key="3">
    <source>
        <dbReference type="ARBA" id="ARBA00022801"/>
    </source>
</evidence>
<dbReference type="InterPro" id="IPR051794">
    <property type="entry name" value="PG_Endopeptidase_C40"/>
</dbReference>
<keyword evidence="3" id="KW-0378">Hydrolase</keyword>
<dbReference type="Pfam" id="PF00877">
    <property type="entry name" value="NLPC_P60"/>
    <property type="match status" value="1"/>
</dbReference>
<dbReference type="PROSITE" id="PS51935">
    <property type="entry name" value="NLPC_P60"/>
    <property type="match status" value="1"/>
</dbReference>
<sequence>MNKLPVYLTVTAMALVVGCCCLSMVPGLAIARERSMSCLTPGGSGGFSKADQMANARTIVEVGVKLRVPRRGIVVAIVAAMTESDLVNMSGGHLDSAGLFQMRPSMGWGSYAQVTDPVYASTKFYSVLLKVPNWQSLPLDVAAQKVERSGRPDRYGQFVARAEAMVAKILGSVSPSTGAQLDQDPCGIPPKCGDVDLSLTLPADTPPAVRTAIGWALRQCGTSYVYGGDCTDAHSSNLSKHCDCSSLMQMAYRAAGYSIPRVTFDQINLPMRVPGLSQVRPGDLLFKAGAYGTPSNPGHVGMYIGSGLIVEAPKTGELVQINTLARWSRSVVGIRRVVPANRLV</sequence>
<dbReference type="Gene3D" id="3.90.1720.10">
    <property type="entry name" value="endopeptidase domain like (from Nostoc punctiforme)"/>
    <property type="match status" value="1"/>
</dbReference>
<name>A0ABY5Z0Q3_9ACTN</name>
<keyword evidence="2" id="KW-0645">Protease</keyword>
<dbReference type="PANTHER" id="PTHR47359">
    <property type="entry name" value="PEPTIDOGLYCAN DL-ENDOPEPTIDASE CWLO"/>
    <property type="match status" value="1"/>
</dbReference>
<gene>
    <name evidence="6" type="ORF">Drose_24880</name>
</gene>
<dbReference type="SUPFAM" id="SSF54001">
    <property type="entry name" value="Cysteine proteinases"/>
    <property type="match status" value="1"/>
</dbReference>
<dbReference type="EMBL" id="CP073721">
    <property type="protein sequence ID" value="UWZ34452.1"/>
    <property type="molecule type" value="Genomic_DNA"/>
</dbReference>
<dbReference type="PANTHER" id="PTHR47359:SF3">
    <property type="entry name" value="NLP_P60 DOMAIN-CONTAINING PROTEIN-RELATED"/>
    <property type="match status" value="1"/>
</dbReference>
<reference evidence="6" key="1">
    <citation type="submission" date="2021-04" db="EMBL/GenBank/DDBJ databases">
        <title>Biosynthetic gene clusters of Dactylosporangioum roseum.</title>
        <authorList>
            <person name="Hartkoorn R.C."/>
            <person name="Beaudoing E."/>
            <person name="Hot D."/>
            <person name="Moureu S."/>
        </authorList>
    </citation>
    <scope>NUCLEOTIDE SEQUENCE</scope>
    <source>
        <strain evidence="6">NRRL B-16295</strain>
    </source>
</reference>
<evidence type="ECO:0000256" key="1">
    <source>
        <dbReference type="ARBA" id="ARBA00007074"/>
    </source>
</evidence>
<protein>
    <submittedName>
        <fullName evidence="6">C40 family peptidase</fullName>
    </submittedName>
</protein>
<evidence type="ECO:0000313" key="6">
    <source>
        <dbReference type="EMBL" id="UWZ34452.1"/>
    </source>
</evidence>
<dbReference type="Proteomes" id="UP001058271">
    <property type="component" value="Chromosome"/>
</dbReference>
<dbReference type="RefSeq" id="WP_260723770.1">
    <property type="nucleotide sequence ID" value="NZ_BAAABS010000011.1"/>
</dbReference>
<evidence type="ECO:0000256" key="4">
    <source>
        <dbReference type="ARBA" id="ARBA00022807"/>
    </source>
</evidence>
<organism evidence="6 7">
    <name type="scientific">Dactylosporangium roseum</name>
    <dbReference type="NCBI Taxonomy" id="47989"/>
    <lineage>
        <taxon>Bacteria</taxon>
        <taxon>Bacillati</taxon>
        <taxon>Actinomycetota</taxon>
        <taxon>Actinomycetes</taxon>
        <taxon>Micromonosporales</taxon>
        <taxon>Micromonosporaceae</taxon>
        <taxon>Dactylosporangium</taxon>
    </lineage>
</organism>
<dbReference type="InterPro" id="IPR038765">
    <property type="entry name" value="Papain-like_cys_pep_sf"/>
</dbReference>
<dbReference type="PROSITE" id="PS51257">
    <property type="entry name" value="PROKAR_LIPOPROTEIN"/>
    <property type="match status" value="1"/>
</dbReference>
<accession>A0ABY5Z0Q3</accession>
<keyword evidence="7" id="KW-1185">Reference proteome</keyword>
<evidence type="ECO:0000259" key="5">
    <source>
        <dbReference type="PROSITE" id="PS51935"/>
    </source>
</evidence>
<proteinExistence type="inferred from homology"/>
<keyword evidence="4" id="KW-0788">Thiol protease</keyword>
<feature type="domain" description="NlpC/P60" evidence="5">
    <location>
        <begin position="202"/>
        <end position="338"/>
    </location>
</feature>
<evidence type="ECO:0000313" key="7">
    <source>
        <dbReference type="Proteomes" id="UP001058271"/>
    </source>
</evidence>
<comment type="similarity">
    <text evidence="1">Belongs to the peptidase C40 family.</text>
</comment>